<reference evidence="2 3" key="1">
    <citation type="submission" date="2020-02" db="EMBL/GenBank/DDBJ databases">
        <authorList>
            <person name="Ferguson B K."/>
        </authorList>
    </citation>
    <scope>NUCLEOTIDE SEQUENCE [LARGE SCALE GENOMIC DNA]</scope>
</reference>
<organism evidence="2 3">
    <name type="scientific">Nesidiocoris tenuis</name>
    <dbReference type="NCBI Taxonomy" id="355587"/>
    <lineage>
        <taxon>Eukaryota</taxon>
        <taxon>Metazoa</taxon>
        <taxon>Ecdysozoa</taxon>
        <taxon>Arthropoda</taxon>
        <taxon>Hexapoda</taxon>
        <taxon>Insecta</taxon>
        <taxon>Pterygota</taxon>
        <taxon>Neoptera</taxon>
        <taxon>Paraneoptera</taxon>
        <taxon>Hemiptera</taxon>
        <taxon>Heteroptera</taxon>
        <taxon>Panheteroptera</taxon>
        <taxon>Cimicomorpha</taxon>
        <taxon>Miridae</taxon>
        <taxon>Dicyphina</taxon>
        <taxon>Nesidiocoris</taxon>
    </lineage>
</organism>
<dbReference type="EMBL" id="CADCXU010034723">
    <property type="protein sequence ID" value="CAB0019961.1"/>
    <property type="molecule type" value="Genomic_DNA"/>
</dbReference>
<dbReference type="AlphaFoldDB" id="A0A6H5HT17"/>
<accession>A0A6H5HT17</accession>
<evidence type="ECO:0000313" key="2">
    <source>
        <dbReference type="EMBL" id="CAB0019961.1"/>
    </source>
</evidence>
<proteinExistence type="predicted"/>
<feature type="compositionally biased region" description="Basic and acidic residues" evidence="1">
    <location>
        <begin position="58"/>
        <end position="74"/>
    </location>
</feature>
<gene>
    <name evidence="2" type="ORF">NTEN_LOCUS23587</name>
</gene>
<evidence type="ECO:0000256" key="1">
    <source>
        <dbReference type="SAM" id="MobiDB-lite"/>
    </source>
</evidence>
<feature type="region of interest" description="Disordered" evidence="1">
    <location>
        <begin position="1"/>
        <end position="95"/>
    </location>
</feature>
<evidence type="ECO:0000313" key="3">
    <source>
        <dbReference type="Proteomes" id="UP000479000"/>
    </source>
</evidence>
<name>A0A6H5HT17_9HEMI</name>
<keyword evidence="3" id="KW-1185">Reference proteome</keyword>
<protein>
    <submittedName>
        <fullName evidence="2">Uncharacterized protein</fullName>
    </submittedName>
</protein>
<sequence>MESSRGRSPGLPHPRHVSTARVFGSPHPLQATVQRGRMASNQGQPPEEKVLGFTLTKGQERDEKCDKEDARESPIFDMQMKANNWPRPVRRTTSE</sequence>
<feature type="non-terminal residue" evidence="2">
    <location>
        <position position="95"/>
    </location>
</feature>
<dbReference type="Proteomes" id="UP000479000">
    <property type="component" value="Unassembled WGS sequence"/>
</dbReference>